<feature type="transmembrane region" description="Helical" evidence="1">
    <location>
        <begin position="181"/>
        <end position="200"/>
    </location>
</feature>
<dbReference type="EMBL" id="FMHW01000002">
    <property type="protein sequence ID" value="SCL42117.1"/>
    <property type="molecule type" value="Genomic_DNA"/>
</dbReference>
<feature type="transmembrane region" description="Helical" evidence="1">
    <location>
        <begin position="130"/>
        <end position="161"/>
    </location>
</feature>
<name>A0A1C6TKG2_9ACTN</name>
<dbReference type="STRING" id="145854.GA0074692_6664"/>
<reference evidence="3" key="1">
    <citation type="submission" date="2016-06" db="EMBL/GenBank/DDBJ databases">
        <authorList>
            <person name="Varghese N."/>
            <person name="Submissions Spin"/>
        </authorList>
    </citation>
    <scope>NUCLEOTIDE SEQUENCE [LARGE SCALE GENOMIC DNA]</scope>
    <source>
        <strain evidence="3">DSM 43817</strain>
    </source>
</reference>
<sequence length="215" mass="21874">MSSTAAAWHIAVAYAKAHGVTARGVLAYLGAWVAVAVASRFGVSALGLEVAEPGSAPMDTIAVLLMLVPAAIVGRCLTGRLPTLEATRSRSPQPARLVWAAVVGLGAALGPLLTSPLLHGAIDRMTFLAGWGVVLGLHLVLGAVLAGPFAMVGTFAVLAVFTTPSLLPWPANIIYNVDLRQTSATIGAVLVGTGLLLVGLRGRGGASDISQEWPG</sequence>
<evidence type="ECO:0000313" key="2">
    <source>
        <dbReference type="EMBL" id="SCL42117.1"/>
    </source>
</evidence>
<feature type="transmembrane region" description="Helical" evidence="1">
    <location>
        <begin position="97"/>
        <end position="118"/>
    </location>
</feature>
<keyword evidence="3" id="KW-1185">Reference proteome</keyword>
<feature type="transmembrane region" description="Helical" evidence="1">
    <location>
        <begin position="60"/>
        <end position="77"/>
    </location>
</feature>
<accession>A0A1C6TKG2</accession>
<dbReference type="AlphaFoldDB" id="A0A1C6TKG2"/>
<evidence type="ECO:0000313" key="3">
    <source>
        <dbReference type="Proteomes" id="UP000198959"/>
    </source>
</evidence>
<keyword evidence="1" id="KW-1133">Transmembrane helix</keyword>
<dbReference type="Proteomes" id="UP000198959">
    <property type="component" value="Unassembled WGS sequence"/>
</dbReference>
<protein>
    <submittedName>
        <fullName evidence="2">Uncharacterized protein</fullName>
    </submittedName>
</protein>
<proteinExistence type="predicted"/>
<keyword evidence="1" id="KW-0812">Transmembrane</keyword>
<feature type="transmembrane region" description="Helical" evidence="1">
    <location>
        <begin position="27"/>
        <end position="48"/>
    </location>
</feature>
<evidence type="ECO:0000256" key="1">
    <source>
        <dbReference type="SAM" id="Phobius"/>
    </source>
</evidence>
<dbReference type="RefSeq" id="WP_091652105.1">
    <property type="nucleotide sequence ID" value="NZ_FMHW01000002.1"/>
</dbReference>
<organism evidence="2 3">
    <name type="scientific">Micromonospora pallida</name>
    <dbReference type="NCBI Taxonomy" id="145854"/>
    <lineage>
        <taxon>Bacteria</taxon>
        <taxon>Bacillati</taxon>
        <taxon>Actinomycetota</taxon>
        <taxon>Actinomycetes</taxon>
        <taxon>Micromonosporales</taxon>
        <taxon>Micromonosporaceae</taxon>
        <taxon>Micromonospora</taxon>
    </lineage>
</organism>
<keyword evidence="1" id="KW-0472">Membrane</keyword>
<gene>
    <name evidence="2" type="ORF">GA0074692_6664</name>
</gene>